<dbReference type="Gene3D" id="3.20.20.70">
    <property type="entry name" value="Aldolase class I"/>
    <property type="match status" value="1"/>
</dbReference>
<dbReference type="Proteomes" id="UP000623172">
    <property type="component" value="Unassembled WGS sequence"/>
</dbReference>
<accession>A0A926HPG4</accession>
<protein>
    <submittedName>
        <fullName evidence="8">Radical SAM protein</fullName>
    </submittedName>
</protein>
<dbReference type="InterPro" id="IPR040084">
    <property type="entry name" value="GTPase_Obg"/>
</dbReference>
<dbReference type="SFLD" id="SFLDG01083">
    <property type="entry name" value="Uncharacterised_Radical_SAM_Su"/>
    <property type="match status" value="1"/>
</dbReference>
<dbReference type="RefSeq" id="WP_249314647.1">
    <property type="nucleotide sequence ID" value="NZ_JACRSR010000001.1"/>
</dbReference>
<evidence type="ECO:0000313" key="8">
    <source>
        <dbReference type="EMBL" id="MBC8530675.1"/>
    </source>
</evidence>
<dbReference type="GO" id="GO:0046872">
    <property type="term" value="F:metal ion binding"/>
    <property type="evidence" value="ECO:0007669"/>
    <property type="project" value="UniProtKB-KW"/>
</dbReference>
<evidence type="ECO:0000259" key="7">
    <source>
        <dbReference type="PROSITE" id="PS51918"/>
    </source>
</evidence>
<evidence type="ECO:0000256" key="1">
    <source>
        <dbReference type="ARBA" id="ARBA00001966"/>
    </source>
</evidence>
<keyword evidence="6" id="KW-0411">Iron-sulfur</keyword>
<keyword evidence="5" id="KW-0408">Iron</keyword>
<dbReference type="PANTHER" id="PTHR43787:SF11">
    <property type="entry name" value="UPF0026 PROTEIN SLR1464"/>
    <property type="match status" value="1"/>
</dbReference>
<keyword evidence="2" id="KW-0004">4Fe-4S</keyword>
<dbReference type="InterPro" id="IPR006638">
    <property type="entry name" value="Elp3/MiaA/NifB-like_rSAM"/>
</dbReference>
<dbReference type="PANTHER" id="PTHR43787">
    <property type="entry name" value="FEMO COFACTOR BIOSYNTHESIS PROTEIN NIFB-RELATED"/>
    <property type="match status" value="1"/>
</dbReference>
<dbReference type="EMBL" id="JACRSR010000001">
    <property type="protein sequence ID" value="MBC8530675.1"/>
    <property type="molecule type" value="Genomic_DNA"/>
</dbReference>
<dbReference type="Pfam" id="PF04055">
    <property type="entry name" value="Radical_SAM"/>
    <property type="match status" value="1"/>
</dbReference>
<evidence type="ECO:0000256" key="3">
    <source>
        <dbReference type="ARBA" id="ARBA00022691"/>
    </source>
</evidence>
<keyword evidence="9" id="KW-1185">Reference proteome</keyword>
<dbReference type="GO" id="GO:0051539">
    <property type="term" value="F:4 iron, 4 sulfur cluster binding"/>
    <property type="evidence" value="ECO:0007669"/>
    <property type="project" value="UniProtKB-KW"/>
</dbReference>
<evidence type="ECO:0000256" key="5">
    <source>
        <dbReference type="ARBA" id="ARBA00023004"/>
    </source>
</evidence>
<dbReference type="InterPro" id="IPR058240">
    <property type="entry name" value="rSAM_sf"/>
</dbReference>
<dbReference type="SMART" id="SM00729">
    <property type="entry name" value="Elp3"/>
    <property type="match status" value="1"/>
</dbReference>
<organism evidence="8 9">
    <name type="scientific">Gehongia tenuis</name>
    <dbReference type="NCBI Taxonomy" id="2763655"/>
    <lineage>
        <taxon>Bacteria</taxon>
        <taxon>Bacillati</taxon>
        <taxon>Bacillota</taxon>
        <taxon>Clostridia</taxon>
        <taxon>Christensenellales</taxon>
        <taxon>Christensenellaceae</taxon>
        <taxon>Gehongia</taxon>
    </lineage>
</organism>
<evidence type="ECO:0000256" key="6">
    <source>
        <dbReference type="ARBA" id="ARBA00023014"/>
    </source>
</evidence>
<dbReference type="InterPro" id="IPR007197">
    <property type="entry name" value="rSAM"/>
</dbReference>
<dbReference type="GO" id="GO:0003824">
    <property type="term" value="F:catalytic activity"/>
    <property type="evidence" value="ECO:0007669"/>
    <property type="project" value="InterPro"/>
</dbReference>
<sequence length="306" mass="33561">MGEMKHVFGPVPSRRLGRSLGISPIPKKTCNYSCVYCQLGRTNPMTATPQTFYPVEEILDEFARALMEIEYDVVTIVGEGEPTLYRGLGQLIEGVKALTDKPVAVITNGALLTDPAVAAALMGADIVLPSLDAYDEASFKRIDRPVGSIRFEAVQDALRRFTRAYSGELWLEIMLVAGMNDSDEALSGFQAILRELSYDRLYINAPVRPPAERDVAAPPPERMAEAVERLGGVSIDMLTDGAFDSEIADDFEAAASIIRRHPMNQHEIESFIRGRGGDPAAILARLDADPAIEAVAYKGYTTYRFK</sequence>
<dbReference type="SFLD" id="SFLDS00029">
    <property type="entry name" value="Radical_SAM"/>
    <property type="match status" value="1"/>
</dbReference>
<dbReference type="SUPFAM" id="SSF102114">
    <property type="entry name" value="Radical SAM enzymes"/>
    <property type="match status" value="1"/>
</dbReference>
<evidence type="ECO:0000256" key="2">
    <source>
        <dbReference type="ARBA" id="ARBA00022485"/>
    </source>
</evidence>
<comment type="cofactor">
    <cofactor evidence="1">
        <name>[4Fe-4S] cluster</name>
        <dbReference type="ChEBI" id="CHEBI:49883"/>
    </cofactor>
</comment>
<keyword evidence="4" id="KW-0479">Metal-binding</keyword>
<dbReference type="PROSITE" id="PS51918">
    <property type="entry name" value="RADICAL_SAM"/>
    <property type="match status" value="1"/>
</dbReference>
<comment type="caution">
    <text evidence="8">The sequence shown here is derived from an EMBL/GenBank/DDBJ whole genome shotgun (WGS) entry which is preliminary data.</text>
</comment>
<proteinExistence type="predicted"/>
<dbReference type="AlphaFoldDB" id="A0A926HPG4"/>
<evidence type="ECO:0000313" key="9">
    <source>
        <dbReference type="Proteomes" id="UP000623172"/>
    </source>
</evidence>
<gene>
    <name evidence="8" type="ORF">H8696_02275</name>
</gene>
<name>A0A926HPG4_9FIRM</name>
<dbReference type="CDD" id="cd01335">
    <property type="entry name" value="Radical_SAM"/>
    <property type="match status" value="1"/>
</dbReference>
<keyword evidence="3" id="KW-0949">S-adenosyl-L-methionine</keyword>
<dbReference type="InterPro" id="IPR013785">
    <property type="entry name" value="Aldolase_TIM"/>
</dbReference>
<reference evidence="8" key="1">
    <citation type="submission" date="2020-08" db="EMBL/GenBank/DDBJ databases">
        <title>Genome public.</title>
        <authorList>
            <person name="Liu C."/>
            <person name="Sun Q."/>
        </authorList>
    </citation>
    <scope>NUCLEOTIDE SEQUENCE</scope>
    <source>
        <strain evidence="8">NSJ-53</strain>
    </source>
</reference>
<evidence type="ECO:0000256" key="4">
    <source>
        <dbReference type="ARBA" id="ARBA00022723"/>
    </source>
</evidence>
<feature type="domain" description="Radical SAM core" evidence="7">
    <location>
        <begin position="14"/>
        <end position="236"/>
    </location>
</feature>